<protein>
    <submittedName>
        <fullName evidence="3">Protein Muted homolog</fullName>
    </submittedName>
</protein>
<proteinExistence type="predicted"/>
<dbReference type="EMBL" id="UZAH01025341">
    <property type="protein sequence ID" value="VDO61918.1"/>
    <property type="molecule type" value="Genomic_DNA"/>
</dbReference>
<evidence type="ECO:0000313" key="1">
    <source>
        <dbReference type="EMBL" id="VDO61918.1"/>
    </source>
</evidence>
<dbReference type="OrthoDB" id="10530875at2759"/>
<accession>A0A183FE81</accession>
<dbReference type="AlphaFoldDB" id="A0A183FE81"/>
<accession>A0A3P8AB31</accession>
<reference evidence="3" key="2">
    <citation type="submission" date="2019-09" db="UniProtKB">
        <authorList>
            <consortium name="WormBaseParasite"/>
        </authorList>
    </citation>
    <scope>IDENTIFICATION</scope>
</reference>
<evidence type="ECO:0000313" key="2">
    <source>
        <dbReference type="Proteomes" id="UP000050761"/>
    </source>
</evidence>
<gene>
    <name evidence="1" type="ORF">HPBE_LOCUS4644</name>
</gene>
<keyword evidence="2" id="KW-1185">Reference proteome</keyword>
<evidence type="ECO:0000313" key="3">
    <source>
        <dbReference type="WBParaSite" id="HPBE_0000464301-mRNA-1"/>
    </source>
</evidence>
<sequence>MSGPERGEDRALSRRILPFFEKFMPSSCQQPAVRDGCHRSASAILKDHIATVGALTSRFFGPNGFKVSFNGSVSFHRLGEKQEVDKAGERDVSRLVNNHDKLDCTEDVAHLHRLCEIARLEAEIRDLELKHRMKVDELSKMVNE</sequence>
<dbReference type="Proteomes" id="UP000050761">
    <property type="component" value="Unassembled WGS sequence"/>
</dbReference>
<name>A0A183FE81_HELPZ</name>
<organism evidence="2 3">
    <name type="scientific">Heligmosomoides polygyrus</name>
    <name type="common">Parasitic roundworm</name>
    <dbReference type="NCBI Taxonomy" id="6339"/>
    <lineage>
        <taxon>Eukaryota</taxon>
        <taxon>Metazoa</taxon>
        <taxon>Ecdysozoa</taxon>
        <taxon>Nematoda</taxon>
        <taxon>Chromadorea</taxon>
        <taxon>Rhabditida</taxon>
        <taxon>Rhabditina</taxon>
        <taxon>Rhabditomorpha</taxon>
        <taxon>Strongyloidea</taxon>
        <taxon>Heligmosomidae</taxon>
        <taxon>Heligmosomoides</taxon>
    </lineage>
</organism>
<dbReference type="WBParaSite" id="HPBE_0000464301-mRNA-1">
    <property type="protein sequence ID" value="HPBE_0000464301-mRNA-1"/>
    <property type="gene ID" value="HPBE_0000464301"/>
</dbReference>
<reference evidence="1 2" key="1">
    <citation type="submission" date="2018-11" db="EMBL/GenBank/DDBJ databases">
        <authorList>
            <consortium name="Pathogen Informatics"/>
        </authorList>
    </citation>
    <scope>NUCLEOTIDE SEQUENCE [LARGE SCALE GENOMIC DNA]</scope>
</reference>